<proteinExistence type="predicted"/>
<name>A0A8S5MKH8_9CAUD</name>
<sequence>MFRIQDNVPEVYINESRDFQLISRLYDVLFSGTKYDIDSMVNVLDATLIKDSMI</sequence>
<reference evidence="1" key="1">
    <citation type="journal article" date="2021" name="Proc. Natl. Acad. Sci. U.S.A.">
        <title>A Catalog of Tens of Thousands of Viruses from Human Metagenomes Reveals Hidden Associations with Chronic Diseases.</title>
        <authorList>
            <person name="Tisza M.J."/>
            <person name="Buck C.B."/>
        </authorList>
    </citation>
    <scope>NUCLEOTIDE SEQUENCE</scope>
    <source>
        <strain evidence="1">Ctrpg19</strain>
    </source>
</reference>
<protein>
    <submittedName>
        <fullName evidence="1">Uncharacterized protein</fullName>
    </submittedName>
</protein>
<organism evidence="1">
    <name type="scientific">Siphoviridae sp. ctrpg19</name>
    <dbReference type="NCBI Taxonomy" id="2826481"/>
    <lineage>
        <taxon>Viruses</taxon>
        <taxon>Duplodnaviria</taxon>
        <taxon>Heunggongvirae</taxon>
        <taxon>Uroviricota</taxon>
        <taxon>Caudoviricetes</taxon>
    </lineage>
</organism>
<evidence type="ECO:0000313" key="1">
    <source>
        <dbReference type="EMBL" id="DAD82738.1"/>
    </source>
</evidence>
<accession>A0A8S5MKH8</accession>
<dbReference type="EMBL" id="BK014923">
    <property type="protein sequence ID" value="DAD82738.1"/>
    <property type="molecule type" value="Genomic_DNA"/>
</dbReference>